<sequence>MQQPPNYQQRRRLLESYADDGSDVYVDPSYEFRNQHLRDAYVALHAWKHAILSDPLNVTGSWSGPDVRGYYNVYCVSSDHDSYVTVVAGVDLNHADLAGQPSTTPTRAFCRARCARAGEEEGGEGRELTDDDGRVGGGC</sequence>
<evidence type="ECO:0000256" key="3">
    <source>
        <dbReference type="ARBA" id="ARBA00022729"/>
    </source>
</evidence>
<keyword evidence="3" id="KW-0732">Signal</keyword>
<dbReference type="GO" id="GO:0005576">
    <property type="term" value="C:extracellular region"/>
    <property type="evidence" value="ECO:0007669"/>
    <property type="project" value="UniProtKB-SubCell"/>
</dbReference>
<comment type="subcellular location">
    <subcellularLocation>
        <location evidence="1">Secreted</location>
    </subcellularLocation>
</comment>
<accession>A0AAD8U5K6</accession>
<keyword evidence="4" id="KW-0677">Repeat</keyword>
<reference evidence="6" key="1">
    <citation type="submission" date="2023-07" db="EMBL/GenBank/DDBJ databases">
        <title>A chromosome-level genome assembly of Lolium multiflorum.</title>
        <authorList>
            <person name="Chen Y."/>
            <person name="Copetti D."/>
            <person name="Kolliker R."/>
            <person name="Studer B."/>
        </authorList>
    </citation>
    <scope>NUCLEOTIDE SEQUENCE</scope>
    <source>
        <strain evidence="6">02402/16</strain>
        <tissue evidence="6">Leaf</tissue>
    </source>
</reference>
<proteinExistence type="predicted"/>
<evidence type="ECO:0000313" key="6">
    <source>
        <dbReference type="EMBL" id="KAK1698199.1"/>
    </source>
</evidence>
<dbReference type="Proteomes" id="UP001231189">
    <property type="component" value="Unassembled WGS sequence"/>
</dbReference>
<evidence type="ECO:0000256" key="4">
    <source>
        <dbReference type="ARBA" id="ARBA00022737"/>
    </source>
</evidence>
<keyword evidence="2" id="KW-0964">Secreted</keyword>
<gene>
    <name evidence="6" type="ORF">QYE76_014896</name>
</gene>
<evidence type="ECO:0000313" key="7">
    <source>
        <dbReference type="Proteomes" id="UP001231189"/>
    </source>
</evidence>
<comment type="caution">
    <text evidence="6">The sequence shown here is derived from an EMBL/GenBank/DDBJ whole genome shotgun (WGS) entry which is preliminary data.</text>
</comment>
<keyword evidence="7" id="KW-1185">Reference proteome</keyword>
<dbReference type="InterPro" id="IPR051582">
    <property type="entry name" value="LRR_extensin-like_regulator"/>
</dbReference>
<dbReference type="PANTHER" id="PTHR32093">
    <property type="entry name" value="LEUCINE-RICH REPEAT EXTENSIN-LIKE PROTEIN 3-RELATED"/>
    <property type="match status" value="1"/>
</dbReference>
<dbReference type="AlphaFoldDB" id="A0AAD8U5K6"/>
<evidence type="ECO:0000256" key="2">
    <source>
        <dbReference type="ARBA" id="ARBA00022525"/>
    </source>
</evidence>
<dbReference type="EMBL" id="JAUUTY010000001">
    <property type="protein sequence ID" value="KAK1698199.1"/>
    <property type="molecule type" value="Genomic_DNA"/>
</dbReference>
<evidence type="ECO:0000256" key="5">
    <source>
        <dbReference type="SAM" id="MobiDB-lite"/>
    </source>
</evidence>
<evidence type="ECO:0000256" key="1">
    <source>
        <dbReference type="ARBA" id="ARBA00004613"/>
    </source>
</evidence>
<feature type="region of interest" description="Disordered" evidence="5">
    <location>
        <begin position="120"/>
        <end position="139"/>
    </location>
</feature>
<organism evidence="6 7">
    <name type="scientific">Lolium multiflorum</name>
    <name type="common">Italian ryegrass</name>
    <name type="synonym">Lolium perenne subsp. multiflorum</name>
    <dbReference type="NCBI Taxonomy" id="4521"/>
    <lineage>
        <taxon>Eukaryota</taxon>
        <taxon>Viridiplantae</taxon>
        <taxon>Streptophyta</taxon>
        <taxon>Embryophyta</taxon>
        <taxon>Tracheophyta</taxon>
        <taxon>Spermatophyta</taxon>
        <taxon>Magnoliopsida</taxon>
        <taxon>Liliopsida</taxon>
        <taxon>Poales</taxon>
        <taxon>Poaceae</taxon>
        <taxon>BOP clade</taxon>
        <taxon>Pooideae</taxon>
        <taxon>Poodae</taxon>
        <taxon>Poeae</taxon>
        <taxon>Poeae Chloroplast Group 2 (Poeae type)</taxon>
        <taxon>Loliodinae</taxon>
        <taxon>Loliinae</taxon>
        <taxon>Lolium</taxon>
    </lineage>
</organism>
<name>A0AAD8U5K6_LOLMU</name>
<protein>
    <submittedName>
        <fullName evidence="6">Uncharacterized protein</fullName>
    </submittedName>
</protein>
<dbReference type="PANTHER" id="PTHR32093:SF107">
    <property type="entry name" value="OS01G0594300 PROTEIN"/>
    <property type="match status" value="1"/>
</dbReference>